<evidence type="ECO:0000256" key="2">
    <source>
        <dbReference type="ARBA" id="ARBA00006472"/>
    </source>
</evidence>
<dbReference type="PANTHER" id="PTHR12599">
    <property type="entry name" value="PTERIN-4-ALPHA-CARBINOLAMINE DEHYDRATASE"/>
    <property type="match status" value="1"/>
</dbReference>
<evidence type="ECO:0000256" key="4">
    <source>
        <dbReference type="ARBA" id="ARBA00023239"/>
    </source>
</evidence>
<accession>A0AAT9FHZ6</accession>
<comment type="similarity">
    <text evidence="2">Belongs to the pterin-4-alpha-carbinolamine dehydratase family.</text>
</comment>
<dbReference type="Gene3D" id="3.30.1360.20">
    <property type="entry name" value="Transcriptional coactivator/pterin dehydratase"/>
    <property type="match status" value="1"/>
</dbReference>
<evidence type="ECO:0000313" key="5">
    <source>
        <dbReference type="EMBL" id="BDS05608.1"/>
    </source>
</evidence>
<comment type="catalytic activity">
    <reaction evidence="1">
        <text>(4aS,6R)-4a-hydroxy-L-erythro-5,6,7,8-tetrahydrobiopterin = (6R)-L-erythro-6,7-dihydrobiopterin + H2O</text>
        <dbReference type="Rhea" id="RHEA:11920"/>
        <dbReference type="ChEBI" id="CHEBI:15377"/>
        <dbReference type="ChEBI" id="CHEBI:15642"/>
        <dbReference type="ChEBI" id="CHEBI:43120"/>
        <dbReference type="EC" id="4.2.1.96"/>
    </reaction>
</comment>
<dbReference type="InterPro" id="IPR036428">
    <property type="entry name" value="PCD_sf"/>
</dbReference>
<name>A0AAT9FHZ6_9BACT</name>
<dbReference type="EC" id="4.2.1.96" evidence="3"/>
<dbReference type="InterPro" id="IPR001533">
    <property type="entry name" value="Pterin_deHydtase"/>
</dbReference>
<dbReference type="EMBL" id="AP026866">
    <property type="protein sequence ID" value="BDS05608.1"/>
    <property type="molecule type" value="Genomic_DNA"/>
</dbReference>
<proteinExistence type="inferred from homology"/>
<dbReference type="Pfam" id="PF01329">
    <property type="entry name" value="Pterin_4a"/>
    <property type="match status" value="1"/>
</dbReference>
<organism evidence="5">
    <name type="scientific">Oceaniferula spumae</name>
    <dbReference type="NCBI Taxonomy" id="2979115"/>
    <lineage>
        <taxon>Bacteria</taxon>
        <taxon>Pseudomonadati</taxon>
        <taxon>Verrucomicrobiota</taxon>
        <taxon>Verrucomicrobiia</taxon>
        <taxon>Verrucomicrobiales</taxon>
        <taxon>Verrucomicrobiaceae</taxon>
        <taxon>Oceaniferula</taxon>
    </lineage>
</organism>
<dbReference type="SUPFAM" id="SSF55248">
    <property type="entry name" value="PCD-like"/>
    <property type="match status" value="1"/>
</dbReference>
<dbReference type="GO" id="GO:0006729">
    <property type="term" value="P:tetrahydrobiopterin biosynthetic process"/>
    <property type="evidence" value="ECO:0007669"/>
    <property type="project" value="InterPro"/>
</dbReference>
<reference evidence="5" key="1">
    <citation type="submission" date="2024-07" db="EMBL/GenBank/DDBJ databases">
        <title>Complete genome sequence of Verrucomicrobiaceae bacterium NT6N.</title>
        <authorList>
            <person name="Huang C."/>
            <person name="Takami H."/>
            <person name="Hamasaki K."/>
        </authorList>
    </citation>
    <scope>NUCLEOTIDE SEQUENCE</scope>
    <source>
        <strain evidence="5">NT6N</strain>
    </source>
</reference>
<dbReference type="GO" id="GO:0008124">
    <property type="term" value="F:4-alpha-hydroxytetrahydrobiopterin dehydratase activity"/>
    <property type="evidence" value="ECO:0007669"/>
    <property type="project" value="UniProtKB-EC"/>
</dbReference>
<keyword evidence="4" id="KW-0456">Lyase</keyword>
<evidence type="ECO:0000256" key="1">
    <source>
        <dbReference type="ARBA" id="ARBA00001554"/>
    </source>
</evidence>
<dbReference type="NCBIfam" id="NF002017">
    <property type="entry name" value="PRK00823.1-2"/>
    <property type="match status" value="1"/>
</dbReference>
<dbReference type="CDD" id="cd00488">
    <property type="entry name" value="PCD_DCoH"/>
    <property type="match status" value="1"/>
</dbReference>
<dbReference type="KEGG" id="osu:NT6N_06480"/>
<dbReference type="PANTHER" id="PTHR12599:SF0">
    <property type="entry name" value="PTERIN-4-ALPHA-CARBINOLAMINE DEHYDRATASE"/>
    <property type="match status" value="1"/>
</dbReference>
<protein>
    <recommendedName>
        <fullName evidence="3">4a-hydroxytetrahydrobiopterin dehydratase</fullName>
        <ecNumber evidence="3">4.2.1.96</ecNumber>
    </recommendedName>
</protein>
<evidence type="ECO:0000256" key="3">
    <source>
        <dbReference type="ARBA" id="ARBA00013252"/>
    </source>
</evidence>
<sequence>MQTAIVLNKMKKVGETCLPKQRERNQSRNANRDTQYTFMSEELIPAEELDDALKRCPEWEAEGDSITRTIEFEEYMEGIDFVNDLAEIVDEAQHFPEIDIRDCKVTLRLKTEDVGGVTDIDVELASRIDNLVD</sequence>
<dbReference type="AlphaFoldDB" id="A0AAT9FHZ6"/>
<gene>
    <name evidence="5" type="ORF">NT6N_06480</name>
</gene>